<proteinExistence type="inferred from homology"/>
<evidence type="ECO:0000313" key="7">
    <source>
        <dbReference type="EMBL" id="SOB73216.1"/>
    </source>
</evidence>
<dbReference type="PANTHER" id="PTHR39087">
    <property type="entry name" value="UPF0104 MEMBRANE PROTEIN MJ1595"/>
    <property type="match status" value="1"/>
</dbReference>
<reference evidence="8" key="1">
    <citation type="submission" date="2017-09" db="EMBL/GenBank/DDBJ databases">
        <authorList>
            <person name="Shetty A S."/>
        </authorList>
    </citation>
    <scope>NUCLEOTIDE SEQUENCE [LARGE SCALE GENOMIC DNA]</scope>
</reference>
<dbReference type="STRING" id="39488.ERS852450_03104"/>
<name>A0A285PVJ4_9FIRM</name>
<comment type="function">
    <text evidence="6">Catalyzes the transfer of a lysyl group from L-lysyl-tRNA(Lys) to membrane-bound phosphatidylglycerol (PG), which produces lysylphosphatidylglycerol (LPG), a major component of the bacterial membrane with a positive net charge. LPG synthesis contributes to bacterial virulence as it is involved in the resistance mechanism against cationic antimicrobial peptides (CAMP) produces by the host's immune system (defensins, cathelicidins) and by the competing microorganisms.</text>
</comment>
<dbReference type="NCBIfam" id="TIGR00374">
    <property type="entry name" value="flippase-like domain"/>
    <property type="match status" value="1"/>
</dbReference>
<feature type="transmembrane region" description="Helical" evidence="6">
    <location>
        <begin position="252"/>
        <end position="274"/>
    </location>
</feature>
<protein>
    <recommendedName>
        <fullName evidence="6">Phosphatidylglycerol lysyltransferase</fullName>
        <ecNumber evidence="6">2.3.2.3</ecNumber>
    </recommendedName>
    <alternativeName>
        <fullName evidence="6">Lysylphosphatidylglycerol synthase</fullName>
    </alternativeName>
</protein>
<dbReference type="Pfam" id="PF03706">
    <property type="entry name" value="LPG_synthase_TM"/>
    <property type="match status" value="1"/>
</dbReference>
<keyword evidence="4 6" id="KW-1133">Transmembrane helix</keyword>
<keyword evidence="8" id="KW-1185">Reference proteome</keyword>
<feature type="transmembrane region" description="Helical" evidence="6">
    <location>
        <begin position="59"/>
        <end position="77"/>
    </location>
</feature>
<keyword evidence="6" id="KW-0443">Lipid metabolism</keyword>
<accession>A0A285PVJ4</accession>
<dbReference type="InterPro" id="IPR022791">
    <property type="entry name" value="L-PG_synthase/AglD"/>
</dbReference>
<dbReference type="GO" id="GO:0005886">
    <property type="term" value="C:plasma membrane"/>
    <property type="evidence" value="ECO:0007669"/>
    <property type="project" value="UniProtKB-SubCell"/>
</dbReference>
<feature type="transmembrane region" description="Helical" evidence="6">
    <location>
        <begin position="174"/>
        <end position="195"/>
    </location>
</feature>
<evidence type="ECO:0000313" key="8">
    <source>
        <dbReference type="Proteomes" id="UP000217549"/>
    </source>
</evidence>
<feature type="transmembrane region" description="Helical" evidence="6">
    <location>
        <begin position="334"/>
        <end position="354"/>
    </location>
</feature>
<dbReference type="GO" id="GO:0050071">
    <property type="term" value="F:phosphatidylglycerol lysyltransferase activity"/>
    <property type="evidence" value="ECO:0007669"/>
    <property type="project" value="UniProtKB-EC"/>
</dbReference>
<keyword evidence="3 6" id="KW-0812">Transmembrane</keyword>
<evidence type="ECO:0000256" key="6">
    <source>
        <dbReference type="RuleBase" id="RU363042"/>
    </source>
</evidence>
<keyword evidence="5 6" id="KW-0472">Membrane</keyword>
<dbReference type="GO" id="GO:0006629">
    <property type="term" value="P:lipid metabolic process"/>
    <property type="evidence" value="ECO:0007669"/>
    <property type="project" value="UniProtKB-KW"/>
</dbReference>
<keyword evidence="6" id="KW-0046">Antibiotic resistance</keyword>
<feature type="transmembrane region" description="Helical" evidence="6">
    <location>
        <begin position="135"/>
        <end position="162"/>
    </location>
</feature>
<comment type="similarity">
    <text evidence="6">Belongs to the LPG synthase family.</text>
</comment>
<keyword evidence="6" id="KW-0808">Transferase</keyword>
<gene>
    <name evidence="6" type="primary">mprF</name>
    <name evidence="7" type="ORF">EHLA_2662</name>
</gene>
<evidence type="ECO:0000256" key="3">
    <source>
        <dbReference type="ARBA" id="ARBA00022692"/>
    </source>
</evidence>
<dbReference type="AlphaFoldDB" id="A0A285PVJ4"/>
<comment type="catalytic activity">
    <reaction evidence="6">
        <text>L-lysyl-tRNA(Lys) + a 1,2-diacyl-sn-glycero-3-phospho-(1'-sn-glycerol) = a 1,2-diacyl-sn-glycero-3-phospho-1'-(3'-O-L-lysyl)-sn-glycerol + tRNA(Lys)</text>
        <dbReference type="Rhea" id="RHEA:10668"/>
        <dbReference type="Rhea" id="RHEA-COMP:9696"/>
        <dbReference type="Rhea" id="RHEA-COMP:9697"/>
        <dbReference type="ChEBI" id="CHEBI:64716"/>
        <dbReference type="ChEBI" id="CHEBI:75792"/>
        <dbReference type="ChEBI" id="CHEBI:78442"/>
        <dbReference type="ChEBI" id="CHEBI:78529"/>
        <dbReference type="EC" id="2.3.2.3"/>
    </reaction>
</comment>
<organism evidence="7 8">
    <name type="scientific">Anaerobutyricum hallii</name>
    <dbReference type="NCBI Taxonomy" id="39488"/>
    <lineage>
        <taxon>Bacteria</taxon>
        <taxon>Bacillati</taxon>
        <taxon>Bacillota</taxon>
        <taxon>Clostridia</taxon>
        <taxon>Lachnospirales</taxon>
        <taxon>Lachnospiraceae</taxon>
        <taxon>Anaerobutyricum</taxon>
    </lineage>
</organism>
<dbReference type="Proteomes" id="UP000217549">
    <property type="component" value="Chromosome I"/>
</dbReference>
<comment type="subcellular location">
    <subcellularLocation>
        <location evidence="1 6">Cell membrane</location>
        <topology evidence="1 6">Multi-pass membrane protein</topology>
    </subcellularLocation>
</comment>
<sequence length="368" mass="40863">MGKIHKKRIFMKEKSIIQQNLKKIIGVVVVSVFAIITIYTVFRGSGISLNELTASLKEASWEGILLASVSMLGFIYFEGEALRVLVRHMGYPAKRSHGFVYSAADVYFSAITPSASGGQPASAYFMLKDGIAGTAVMAALLLNLIMYTLAILTIGLVDILIFPEVFLNFSIGCRVLIVAGGLALAGLGIIFYLLLRRQALIESVGAFFVRILRMIHCGRLADKLEKKLEVSIEKYSSLVNVIFDGKRMLWKVYILNLLQRLSQIIVTLFSFAALHGDLRKLPQLLATQIYVVMGSNCVPIPGGMGVTDYLMLKGYQQLMSREAAFQLEMFSRGLSFYVCIFVSLTAVLIGYVTIKRKKKLENENDRIL</sequence>
<keyword evidence="2" id="KW-1003">Cell membrane</keyword>
<evidence type="ECO:0000256" key="5">
    <source>
        <dbReference type="ARBA" id="ARBA00023136"/>
    </source>
</evidence>
<dbReference type="PANTHER" id="PTHR39087:SF2">
    <property type="entry name" value="UPF0104 MEMBRANE PROTEIN MJ1595"/>
    <property type="match status" value="1"/>
</dbReference>
<dbReference type="KEGG" id="ehl:EHLA_2662"/>
<evidence type="ECO:0000256" key="4">
    <source>
        <dbReference type="ARBA" id="ARBA00022989"/>
    </source>
</evidence>
<dbReference type="GO" id="GO:0046677">
    <property type="term" value="P:response to antibiotic"/>
    <property type="evidence" value="ECO:0007669"/>
    <property type="project" value="UniProtKB-KW"/>
</dbReference>
<feature type="transmembrane region" description="Helical" evidence="6">
    <location>
        <begin position="21"/>
        <end position="39"/>
    </location>
</feature>
<evidence type="ECO:0000256" key="1">
    <source>
        <dbReference type="ARBA" id="ARBA00004651"/>
    </source>
</evidence>
<evidence type="ECO:0000256" key="2">
    <source>
        <dbReference type="ARBA" id="ARBA00022475"/>
    </source>
</evidence>
<dbReference type="EMBL" id="LT907978">
    <property type="protein sequence ID" value="SOB73216.1"/>
    <property type="molecule type" value="Genomic_DNA"/>
</dbReference>
<dbReference type="EC" id="2.3.2.3" evidence="6"/>